<dbReference type="Proteomes" id="UP000759273">
    <property type="component" value="Unassembled WGS sequence"/>
</dbReference>
<sequence length="259" mass="29357">MTIYRQFRVTYRKRLLVYSLLCVALATGNALFWLHKWHEQGVELCFADTMMTGVQPSFLLMLLIPPTLGLVHQLKFILEQPFVICALDNRARLARNLLAALLFIAFRAVMAVSIPSIALGALLFRGGKPCTWESGASYYAYMTGQTLITPVKTGSLIVWQAMTIWLTVLLVSILFLSINLSCESHQLGSILSWGVCLLALWMCSFPVTPKLYRLQKSVSFSVNRIAENTVWRHFLSGICILFLESLFLHFAVTRKDFLR</sequence>
<gene>
    <name evidence="1" type="ORF">KHY36_10670</name>
</gene>
<reference evidence="1" key="1">
    <citation type="submission" date="2021-02" db="EMBL/GenBank/DDBJ databases">
        <title>Infant gut strain persistence is associated with maternal origin, phylogeny, and functional potential including surface adhesion and iron acquisition.</title>
        <authorList>
            <person name="Lou Y.C."/>
        </authorList>
    </citation>
    <scope>NUCLEOTIDE SEQUENCE</scope>
    <source>
        <strain evidence="1">L3_101_000M1_dasL3_101_000M1_concoct_87</strain>
    </source>
</reference>
<dbReference type="AlphaFoldDB" id="A0A943HK48"/>
<comment type="caution">
    <text evidence="1">The sequence shown here is derived from an EMBL/GenBank/DDBJ whole genome shotgun (WGS) entry which is preliminary data.</text>
</comment>
<evidence type="ECO:0000313" key="1">
    <source>
        <dbReference type="EMBL" id="MBS5332977.1"/>
    </source>
</evidence>
<protein>
    <submittedName>
        <fullName evidence="1">Uncharacterized protein</fullName>
    </submittedName>
</protein>
<dbReference type="EMBL" id="JAGZGG010000026">
    <property type="protein sequence ID" value="MBS5332977.1"/>
    <property type="molecule type" value="Genomic_DNA"/>
</dbReference>
<evidence type="ECO:0000313" key="2">
    <source>
        <dbReference type="Proteomes" id="UP000759273"/>
    </source>
</evidence>
<name>A0A943HK48_9FIRM</name>
<organism evidence="1 2">
    <name type="scientific">Subdoligranulum variabile</name>
    <dbReference type="NCBI Taxonomy" id="214851"/>
    <lineage>
        <taxon>Bacteria</taxon>
        <taxon>Bacillati</taxon>
        <taxon>Bacillota</taxon>
        <taxon>Clostridia</taxon>
        <taxon>Eubacteriales</taxon>
        <taxon>Oscillospiraceae</taxon>
        <taxon>Subdoligranulum</taxon>
    </lineage>
</organism>
<accession>A0A943HK48</accession>
<proteinExistence type="predicted"/>